<keyword evidence="2" id="KW-0378">Hydrolase</keyword>
<proteinExistence type="predicted"/>
<dbReference type="GO" id="GO:0004806">
    <property type="term" value="F:triacylglycerol lipase activity"/>
    <property type="evidence" value="ECO:0007669"/>
    <property type="project" value="TreeGrafter"/>
</dbReference>
<evidence type="ECO:0000256" key="1">
    <source>
        <dbReference type="ARBA" id="ARBA00023098"/>
    </source>
</evidence>
<keyword evidence="3" id="KW-1133">Transmembrane helix</keyword>
<dbReference type="Proteomes" id="UP000012073">
    <property type="component" value="Unassembled WGS sequence"/>
</dbReference>
<comment type="caution">
    <text evidence="2">Lacks conserved residue(s) required for the propagation of feature annotation.</text>
</comment>
<dbReference type="PhylomeDB" id="R7Q5A3"/>
<keyword evidence="3" id="KW-0472">Membrane</keyword>
<evidence type="ECO:0000313" key="6">
    <source>
        <dbReference type="Proteomes" id="UP000012073"/>
    </source>
</evidence>
<keyword evidence="6" id="KW-1185">Reference proteome</keyword>
<keyword evidence="1 2" id="KW-0443">Lipid metabolism</keyword>
<dbReference type="Pfam" id="PF01734">
    <property type="entry name" value="Patatin"/>
    <property type="match status" value="1"/>
</dbReference>
<feature type="active site" description="Proton acceptor" evidence="2">
    <location>
        <position position="280"/>
    </location>
</feature>
<organism evidence="5 6">
    <name type="scientific">Chondrus crispus</name>
    <name type="common">Carrageen Irish moss</name>
    <name type="synonym">Polymorpha crispa</name>
    <dbReference type="NCBI Taxonomy" id="2769"/>
    <lineage>
        <taxon>Eukaryota</taxon>
        <taxon>Rhodophyta</taxon>
        <taxon>Florideophyceae</taxon>
        <taxon>Rhodymeniophycidae</taxon>
        <taxon>Gigartinales</taxon>
        <taxon>Gigartinaceae</taxon>
        <taxon>Chondrus</taxon>
    </lineage>
</organism>
<name>R7Q5A3_CHOCR</name>
<evidence type="ECO:0000256" key="3">
    <source>
        <dbReference type="SAM" id="Phobius"/>
    </source>
</evidence>
<dbReference type="GO" id="GO:0016020">
    <property type="term" value="C:membrane"/>
    <property type="evidence" value="ECO:0007669"/>
    <property type="project" value="TreeGrafter"/>
</dbReference>
<gene>
    <name evidence="5" type="ORF">CHC_T00001770001</name>
</gene>
<dbReference type="InterPro" id="IPR033562">
    <property type="entry name" value="PLPL"/>
</dbReference>
<reference evidence="6" key="1">
    <citation type="journal article" date="2013" name="Proc. Natl. Acad. Sci. U.S.A.">
        <title>Genome structure and metabolic features in the red seaweed Chondrus crispus shed light on evolution of the Archaeplastida.</title>
        <authorList>
            <person name="Collen J."/>
            <person name="Porcel B."/>
            <person name="Carre W."/>
            <person name="Ball S.G."/>
            <person name="Chaparro C."/>
            <person name="Tonon T."/>
            <person name="Barbeyron T."/>
            <person name="Michel G."/>
            <person name="Noel B."/>
            <person name="Valentin K."/>
            <person name="Elias M."/>
            <person name="Artiguenave F."/>
            <person name="Arun A."/>
            <person name="Aury J.M."/>
            <person name="Barbosa-Neto J.F."/>
            <person name="Bothwell J.H."/>
            <person name="Bouget F.Y."/>
            <person name="Brillet L."/>
            <person name="Cabello-Hurtado F."/>
            <person name="Capella-Gutierrez S."/>
            <person name="Charrier B."/>
            <person name="Cladiere L."/>
            <person name="Cock J.M."/>
            <person name="Coelho S.M."/>
            <person name="Colleoni C."/>
            <person name="Czjzek M."/>
            <person name="Da Silva C."/>
            <person name="Delage L."/>
            <person name="Denoeud F."/>
            <person name="Deschamps P."/>
            <person name="Dittami S.M."/>
            <person name="Gabaldon T."/>
            <person name="Gachon C.M."/>
            <person name="Groisillier A."/>
            <person name="Herve C."/>
            <person name="Jabbari K."/>
            <person name="Katinka M."/>
            <person name="Kloareg B."/>
            <person name="Kowalczyk N."/>
            <person name="Labadie K."/>
            <person name="Leblanc C."/>
            <person name="Lopez P.J."/>
            <person name="McLachlan D.H."/>
            <person name="Meslet-Cladiere L."/>
            <person name="Moustafa A."/>
            <person name="Nehr Z."/>
            <person name="Nyvall Collen P."/>
            <person name="Panaud O."/>
            <person name="Partensky F."/>
            <person name="Poulain J."/>
            <person name="Rensing S.A."/>
            <person name="Rousvoal S."/>
            <person name="Samson G."/>
            <person name="Symeonidi A."/>
            <person name="Weissenbach J."/>
            <person name="Zambounis A."/>
            <person name="Wincker P."/>
            <person name="Boyen C."/>
        </authorList>
    </citation>
    <scope>NUCLEOTIDE SEQUENCE [LARGE SCALE GENOMIC DNA]</scope>
    <source>
        <strain evidence="6">cv. Stackhouse</strain>
    </source>
</reference>
<dbReference type="InterPro" id="IPR002641">
    <property type="entry name" value="PNPLA_dom"/>
</dbReference>
<sequence length="382" mass="42383">MAAARTSPAMLPPADMVVGAGASIHLVYDHVRHSVLYLGWAAVYLFLIFVAQPCSYFVVAAADSAWRRLPCNGFRDWGVRVVKGGLRLISPDLAQRCFSYKPFGEYLGEDAGLAGKKKLPLHSVSLQGCAWMLPYHIGVCEVLKRERIVDEKTVWLGSSGGALIAAAAALDLDLDYQLKACISMGMQSVEQHLLGPIGKMSQYIGPHIMRSLPEDAHEIVRGKLFISVTETPQDSKVWGNRLVANFKSRQHLFNMLMASTYIPVYYEVPVRPGRGGFYWDGGFSNNQPVLRAPDTGRCITTTVSPVARMADISPMRQETCNIEHLIPNDFDAAMEIYRNGRADAEKYVADLRANAKVWDCGERPFFFLQLPSVPLCAHKFLN</sequence>
<dbReference type="GO" id="GO:0055088">
    <property type="term" value="P:lipid homeostasis"/>
    <property type="evidence" value="ECO:0007669"/>
    <property type="project" value="TreeGrafter"/>
</dbReference>
<dbReference type="OrthoDB" id="197155at2759"/>
<evidence type="ECO:0000259" key="4">
    <source>
        <dbReference type="PROSITE" id="PS51635"/>
    </source>
</evidence>
<dbReference type="GO" id="GO:0019433">
    <property type="term" value="P:triglyceride catabolic process"/>
    <property type="evidence" value="ECO:0007669"/>
    <property type="project" value="TreeGrafter"/>
</dbReference>
<dbReference type="AlphaFoldDB" id="R7Q5A3"/>
<dbReference type="STRING" id="2769.R7Q5A3"/>
<keyword evidence="3" id="KW-0812">Transmembrane</keyword>
<dbReference type="GeneID" id="17320518"/>
<dbReference type="RefSeq" id="XP_005712811.1">
    <property type="nucleotide sequence ID" value="XM_005712754.1"/>
</dbReference>
<dbReference type="InterPro" id="IPR016035">
    <property type="entry name" value="Acyl_Trfase/lysoPLipase"/>
</dbReference>
<feature type="transmembrane region" description="Helical" evidence="3">
    <location>
        <begin position="37"/>
        <end position="59"/>
    </location>
</feature>
<evidence type="ECO:0000313" key="5">
    <source>
        <dbReference type="EMBL" id="CDF33008.1"/>
    </source>
</evidence>
<dbReference type="Gramene" id="CDF33008">
    <property type="protein sequence ID" value="CDF33008"/>
    <property type="gene ID" value="CHC_T00001770001"/>
</dbReference>
<dbReference type="GO" id="GO:0005811">
    <property type="term" value="C:lipid droplet"/>
    <property type="evidence" value="ECO:0007669"/>
    <property type="project" value="TreeGrafter"/>
</dbReference>
<dbReference type="GO" id="GO:0005737">
    <property type="term" value="C:cytoplasm"/>
    <property type="evidence" value="ECO:0007669"/>
    <property type="project" value="TreeGrafter"/>
</dbReference>
<dbReference type="PANTHER" id="PTHR12406:SF7">
    <property type="entry name" value="PATATIN-LIKE PHOSPHOLIPASE DOMAIN-CONTAINING PROTEIN 4"/>
    <property type="match status" value="1"/>
</dbReference>
<feature type="active site" description="Nucleophile" evidence="2">
    <location>
        <position position="159"/>
    </location>
</feature>
<dbReference type="Gene3D" id="3.40.1090.10">
    <property type="entry name" value="Cytosolic phospholipase A2 catalytic domain"/>
    <property type="match status" value="2"/>
</dbReference>
<accession>R7Q5A3</accession>
<feature type="short sequence motif" description="GXSXG" evidence="2">
    <location>
        <begin position="157"/>
        <end position="161"/>
    </location>
</feature>
<feature type="short sequence motif" description="DGA/G" evidence="2">
    <location>
        <begin position="280"/>
        <end position="282"/>
    </location>
</feature>
<keyword evidence="2" id="KW-0442">Lipid degradation</keyword>
<dbReference type="PANTHER" id="PTHR12406">
    <property type="entry name" value="CALCIUM-INDEPENDENT PHOSPHOLIPASE A2 IPLA2 -RELATED"/>
    <property type="match status" value="1"/>
</dbReference>
<protein>
    <recommendedName>
        <fullName evidence="4">PNPLA domain-containing protein</fullName>
    </recommendedName>
</protein>
<feature type="domain" description="PNPLA" evidence="4">
    <location>
        <begin position="124"/>
        <end position="293"/>
    </location>
</feature>
<dbReference type="SUPFAM" id="SSF52151">
    <property type="entry name" value="FabD/lysophospholipase-like"/>
    <property type="match status" value="1"/>
</dbReference>
<dbReference type="PROSITE" id="PS51635">
    <property type="entry name" value="PNPLA"/>
    <property type="match status" value="1"/>
</dbReference>
<dbReference type="KEGG" id="ccp:CHC_T00001770001"/>
<evidence type="ECO:0000256" key="2">
    <source>
        <dbReference type="PROSITE-ProRule" id="PRU01161"/>
    </source>
</evidence>
<dbReference type="EMBL" id="HG001629">
    <property type="protein sequence ID" value="CDF33008.1"/>
    <property type="molecule type" value="Genomic_DNA"/>
</dbReference>